<evidence type="ECO:0000256" key="2">
    <source>
        <dbReference type="SAM" id="Phobius"/>
    </source>
</evidence>
<sequence>MATTVDKNEQTLTNIQNLQSLEQNLFNSLATGISNGTLKSNDKDSIVKQINQLSQMRSNLYTFLNNNSVNTVQHLAASNNLLSQQAQTVIIVENELNDAKNQLLGMQKDKYKKLRMVEINTYYGDRYADHSSMMKSIVIICAVIILITIIFNKGFLPEGIYYLMLIIIIVVSVVILWYKYVLLISHDRMNYDEYDWGFNPDTAPKYDMTNPSGTNPWASATAPSLTCVGSNCCDDGMSYDYTNNVCVVSNSASNAASADVDTVDSILADSTEAMGGYAPF</sequence>
<organism evidence="3">
    <name type="scientific">viral metagenome</name>
    <dbReference type="NCBI Taxonomy" id="1070528"/>
    <lineage>
        <taxon>unclassified sequences</taxon>
        <taxon>metagenomes</taxon>
        <taxon>organismal metagenomes</taxon>
    </lineage>
</organism>
<keyword evidence="1" id="KW-0175">Coiled coil</keyword>
<feature type="transmembrane region" description="Helical" evidence="2">
    <location>
        <begin position="160"/>
        <end position="181"/>
    </location>
</feature>
<dbReference type="AlphaFoldDB" id="A0A6C0CW21"/>
<accession>A0A6C0CW21</accession>
<protein>
    <submittedName>
        <fullName evidence="3">Uncharacterized protein</fullName>
    </submittedName>
</protein>
<feature type="coiled-coil region" evidence="1">
    <location>
        <begin position="82"/>
        <end position="109"/>
    </location>
</feature>
<keyword evidence="2" id="KW-1133">Transmembrane helix</keyword>
<name>A0A6C0CW21_9ZZZZ</name>
<keyword evidence="2" id="KW-0812">Transmembrane</keyword>
<dbReference type="EMBL" id="MN739498">
    <property type="protein sequence ID" value="QHT08541.1"/>
    <property type="molecule type" value="Genomic_DNA"/>
</dbReference>
<proteinExistence type="predicted"/>
<evidence type="ECO:0000256" key="1">
    <source>
        <dbReference type="SAM" id="Coils"/>
    </source>
</evidence>
<feature type="transmembrane region" description="Helical" evidence="2">
    <location>
        <begin position="136"/>
        <end position="154"/>
    </location>
</feature>
<reference evidence="3" key="1">
    <citation type="journal article" date="2020" name="Nature">
        <title>Giant virus diversity and host interactions through global metagenomics.</title>
        <authorList>
            <person name="Schulz F."/>
            <person name="Roux S."/>
            <person name="Paez-Espino D."/>
            <person name="Jungbluth S."/>
            <person name="Walsh D.A."/>
            <person name="Denef V.J."/>
            <person name="McMahon K.D."/>
            <person name="Konstantinidis K.T."/>
            <person name="Eloe-Fadrosh E.A."/>
            <person name="Kyrpides N.C."/>
            <person name="Woyke T."/>
        </authorList>
    </citation>
    <scope>NUCLEOTIDE SEQUENCE</scope>
    <source>
        <strain evidence="3">GVMAG-M-3300022752-66</strain>
    </source>
</reference>
<evidence type="ECO:0000313" key="3">
    <source>
        <dbReference type="EMBL" id="QHT08541.1"/>
    </source>
</evidence>
<keyword evidence="2" id="KW-0472">Membrane</keyword>